<evidence type="ECO:0000256" key="1">
    <source>
        <dbReference type="SAM" id="MobiDB-lite"/>
    </source>
</evidence>
<dbReference type="InterPro" id="IPR046241">
    <property type="entry name" value="DUF6274"/>
</dbReference>
<evidence type="ECO:0000313" key="2">
    <source>
        <dbReference type="EMBL" id="EFE75816.2"/>
    </source>
</evidence>
<reference evidence="3" key="2">
    <citation type="submission" date="2008-12" db="EMBL/GenBank/DDBJ databases">
        <title>Annotation of Streptomyces roseosporus strain NRRL 15998.</title>
        <authorList>
            <consortium name="The Broad Institute Genome Sequencing Platform"/>
            <consortium name="Broad Institute Microbial Sequencing Center"/>
            <person name="Fischbach M."/>
            <person name="Ward D."/>
            <person name="Young S."/>
            <person name="Kodira C.D."/>
            <person name="Zeng Q."/>
            <person name="Koehrsen M."/>
            <person name="Godfrey P."/>
            <person name="Alvarado L."/>
            <person name="Berlin A.M."/>
            <person name="Borenstein D."/>
            <person name="Chen Z."/>
            <person name="Engels R."/>
            <person name="Freedman E."/>
            <person name="Gellesch M."/>
            <person name="Goldberg J."/>
            <person name="Griggs A."/>
            <person name="Gujja S."/>
            <person name="Heiman D.I."/>
            <person name="Hepburn T.A."/>
            <person name="Howarth C."/>
            <person name="Jen D."/>
            <person name="Larson L."/>
            <person name="Lewis B."/>
            <person name="Mehta T."/>
            <person name="Park D."/>
            <person name="Pearson M."/>
            <person name="Roberts A."/>
            <person name="Saif S."/>
            <person name="Shea T.D."/>
            <person name="Shenoy N."/>
            <person name="Sisk P."/>
            <person name="Stolte C."/>
            <person name="Sykes S.N."/>
            <person name="Walk T."/>
            <person name="White J."/>
            <person name="Yandava C."/>
            <person name="Straight P."/>
            <person name="Clardy J."/>
            <person name="Hung D."/>
            <person name="Kolter R."/>
            <person name="Mekalanos J."/>
            <person name="Walker S."/>
            <person name="Walsh C.T."/>
            <person name="Wieland B.L.C."/>
            <person name="Ilzarbe M."/>
            <person name="Galagan J."/>
            <person name="Nusbaum C."/>
            <person name="Birren B."/>
        </authorList>
    </citation>
    <scope>NUCLEOTIDE SEQUENCE [LARGE SCALE GENOMIC DNA]</scope>
    <source>
        <strain evidence="3">NRRL 15998</strain>
    </source>
</reference>
<proteinExistence type="predicted"/>
<feature type="region of interest" description="Disordered" evidence="1">
    <location>
        <begin position="48"/>
        <end position="86"/>
    </location>
</feature>
<name>D6AQN3_STRFL</name>
<dbReference type="EMBL" id="DS999644">
    <property type="protein sequence ID" value="EFE75816.2"/>
    <property type="molecule type" value="Genomic_DNA"/>
</dbReference>
<dbReference type="AlphaFoldDB" id="D6AQN3"/>
<accession>D6AQN3</accession>
<sequence length="86" mass="8849">MARMSASAARHETRALLRAHLAAASAYGHLTRHCAVCHRLLRLAMEPGTTAEPGGAAEAATDPADAPGQPVGNEDERPPATRPSAG</sequence>
<evidence type="ECO:0000313" key="3">
    <source>
        <dbReference type="Proteomes" id="UP000003986"/>
    </source>
</evidence>
<dbReference type="Proteomes" id="UP000003986">
    <property type="component" value="Unassembled WGS sequence"/>
</dbReference>
<dbReference type="Pfam" id="PF19790">
    <property type="entry name" value="DUF6274"/>
    <property type="match status" value="1"/>
</dbReference>
<protein>
    <submittedName>
        <fullName evidence="2">Predicted protein</fullName>
    </submittedName>
</protein>
<feature type="compositionally biased region" description="Low complexity" evidence="1">
    <location>
        <begin position="48"/>
        <end position="68"/>
    </location>
</feature>
<gene>
    <name evidence="2" type="ORF">SSGG_03183</name>
</gene>
<reference evidence="3" key="1">
    <citation type="submission" date="2008-10" db="EMBL/GenBank/DDBJ databases">
        <authorList>
            <person name="Molnar K."/>
        </authorList>
    </citation>
    <scope>NUCLEOTIDE SEQUENCE [LARGE SCALE GENOMIC DNA]</scope>
    <source>
        <strain evidence="3">NRRL 15998</strain>
    </source>
</reference>
<organism evidence="2 3">
    <name type="scientific">Streptomyces filamentosus NRRL 15998</name>
    <dbReference type="NCBI Taxonomy" id="457431"/>
    <lineage>
        <taxon>Bacteria</taxon>
        <taxon>Bacillati</taxon>
        <taxon>Actinomycetota</taxon>
        <taxon>Actinomycetes</taxon>
        <taxon>Kitasatosporales</taxon>
        <taxon>Streptomycetaceae</taxon>
        <taxon>Streptomyces</taxon>
    </lineage>
</organism>